<comment type="caution">
    <text evidence="2">The sequence shown here is derived from an EMBL/GenBank/DDBJ whole genome shotgun (WGS) entry which is preliminary data.</text>
</comment>
<sequence length="68" mass="7502">MFYRGRIGSAVFFRGRIGPIGRIGLVDRLISLISLIGLIGLIGLINSIYLRGLPWVVYYTFSGDQGGR</sequence>
<accession>A0AAE4APT1</accession>
<evidence type="ECO:0000313" key="3">
    <source>
        <dbReference type="Proteomes" id="UP001238163"/>
    </source>
</evidence>
<protein>
    <submittedName>
        <fullName evidence="2">Uncharacterized protein</fullName>
    </submittedName>
</protein>
<evidence type="ECO:0000313" key="2">
    <source>
        <dbReference type="EMBL" id="MDQ0290353.1"/>
    </source>
</evidence>
<gene>
    <name evidence="2" type="ORF">J3R75_002460</name>
</gene>
<dbReference type="AlphaFoldDB" id="A0AAE4APT1"/>
<keyword evidence="1" id="KW-0472">Membrane</keyword>
<keyword evidence="3" id="KW-1185">Reference proteome</keyword>
<dbReference type="EMBL" id="JAUSVL010000001">
    <property type="protein sequence ID" value="MDQ0290353.1"/>
    <property type="molecule type" value="Genomic_DNA"/>
</dbReference>
<keyword evidence="1" id="KW-0812">Transmembrane</keyword>
<dbReference type="Proteomes" id="UP001238163">
    <property type="component" value="Unassembled WGS sequence"/>
</dbReference>
<evidence type="ECO:0000256" key="1">
    <source>
        <dbReference type="SAM" id="Phobius"/>
    </source>
</evidence>
<organism evidence="2 3">
    <name type="scientific">Oligosphaera ethanolica</name>
    <dbReference type="NCBI Taxonomy" id="760260"/>
    <lineage>
        <taxon>Bacteria</taxon>
        <taxon>Pseudomonadati</taxon>
        <taxon>Lentisphaerota</taxon>
        <taxon>Oligosphaeria</taxon>
        <taxon>Oligosphaerales</taxon>
        <taxon>Oligosphaeraceae</taxon>
        <taxon>Oligosphaera</taxon>
    </lineage>
</organism>
<dbReference type="RefSeq" id="WP_307261826.1">
    <property type="nucleotide sequence ID" value="NZ_JAUSVL010000001.1"/>
</dbReference>
<proteinExistence type="predicted"/>
<reference evidence="2" key="1">
    <citation type="submission" date="2023-07" db="EMBL/GenBank/DDBJ databases">
        <title>Genomic Encyclopedia of Type Strains, Phase IV (KMG-IV): sequencing the most valuable type-strain genomes for metagenomic binning, comparative biology and taxonomic classification.</title>
        <authorList>
            <person name="Goeker M."/>
        </authorList>
    </citation>
    <scope>NUCLEOTIDE SEQUENCE</scope>
    <source>
        <strain evidence="2">DSM 24202</strain>
    </source>
</reference>
<feature type="transmembrane region" description="Helical" evidence="1">
    <location>
        <begin position="29"/>
        <end position="50"/>
    </location>
</feature>
<name>A0AAE4APT1_9BACT</name>
<keyword evidence="1" id="KW-1133">Transmembrane helix</keyword>